<name>A0AAU6WL30_9FLAO</name>
<reference evidence="1 2" key="1">
    <citation type="submission" date="2024-04" db="EMBL/GenBank/DDBJ databases">
        <title>Genome sequencing and assembly of rice foliar adapted Chryseobacterium endophyticum OsEnb-ALM-A6.</title>
        <authorList>
            <person name="Kumar S."/>
            <person name="Javed M."/>
            <person name="Chouhan V."/>
            <person name="Charishma K."/>
            <person name="Patel A."/>
            <person name="Kumar M."/>
            <person name="Sahu K.P."/>
            <person name="Kumar A."/>
        </authorList>
    </citation>
    <scope>NUCLEOTIDE SEQUENCE [LARGE SCALE GENOMIC DNA]</scope>
    <source>
        <strain evidence="1 2">OsEnb-ALM-A6</strain>
    </source>
</reference>
<sequence>MQTVKDFSKKVLKRIEDEKLFIHEKSGEKMTWLSTFTEKNASVRPMGLSMDLNNEKEIKDFANPRLRRIGLFRLNYVNKKIAEIKALKLPFKEDENNRIREVKEIPLYNNAIYEVRIRQKDGKHNWIEIKDLQQSDLENIEYAKSEMTIAIKNKLSEFSLDELKETYVSNPIFLSDRPTPVKKARQKSFFQDLYELKDGRYVYSRDVFMTYVLVPEDTNRKDAKRELEFLKFFDAVKIVTLEKPDKIDYRTLVKKKAVNCYLRYLKMT</sequence>
<keyword evidence="2" id="KW-1185">Reference proteome</keyword>
<gene>
    <name evidence="1" type="ORF">AAFP95_16440</name>
</gene>
<protein>
    <submittedName>
        <fullName evidence="1">Uncharacterized protein</fullName>
    </submittedName>
</protein>
<organism evidence="1 2">
    <name type="scientific">Chryseobacterium endophyticum</name>
    <dbReference type="NCBI Taxonomy" id="1854762"/>
    <lineage>
        <taxon>Bacteria</taxon>
        <taxon>Pseudomonadati</taxon>
        <taxon>Bacteroidota</taxon>
        <taxon>Flavobacteriia</taxon>
        <taxon>Flavobacteriales</taxon>
        <taxon>Weeksellaceae</taxon>
        <taxon>Chryseobacterium group</taxon>
        <taxon>Chryseobacterium</taxon>
    </lineage>
</organism>
<evidence type="ECO:0000313" key="1">
    <source>
        <dbReference type="EMBL" id="XAO73336.1"/>
    </source>
</evidence>
<dbReference type="EMBL" id="CP154834">
    <property type="protein sequence ID" value="XAO73336.1"/>
    <property type="molecule type" value="Genomic_DNA"/>
</dbReference>
<proteinExistence type="predicted"/>
<dbReference type="AlphaFoldDB" id="A0AAU6WL30"/>
<evidence type="ECO:0000313" key="2">
    <source>
        <dbReference type="Proteomes" id="UP001463665"/>
    </source>
</evidence>
<accession>A0AAU6WL30</accession>
<dbReference type="Proteomes" id="UP001463665">
    <property type="component" value="Chromosome"/>
</dbReference>
<dbReference type="RefSeq" id="WP_345765854.1">
    <property type="nucleotide sequence ID" value="NZ_CP154834.1"/>
</dbReference>